<dbReference type="EMBL" id="LR215729">
    <property type="protein sequence ID" value="VEV96573.1"/>
    <property type="molecule type" value="Genomic_DNA"/>
</dbReference>
<dbReference type="InterPro" id="IPR029068">
    <property type="entry name" value="Glyas_Bleomycin-R_OHBP_Dase"/>
</dbReference>
<dbReference type="Gene3D" id="3.10.180.10">
    <property type="entry name" value="2,3-Dihydroxybiphenyl 1,2-Dioxygenase, domain 1"/>
    <property type="match status" value="1"/>
</dbReference>
<dbReference type="PANTHER" id="PTHR35006">
    <property type="entry name" value="GLYOXALASE FAMILY PROTEIN (AFU_ORTHOLOGUE AFUA_5G14830)"/>
    <property type="match status" value="1"/>
</dbReference>
<protein>
    <submittedName>
        <fullName evidence="1">Glyoxalase</fullName>
    </submittedName>
</protein>
<dbReference type="RefSeq" id="WP_150547937.1">
    <property type="nucleotide sequence ID" value="NZ_LR215729.2"/>
</dbReference>
<dbReference type="PANTHER" id="PTHR35006:SF1">
    <property type="entry name" value="BLL2941 PROTEIN"/>
    <property type="match status" value="1"/>
</dbReference>
<gene>
    <name evidence="1" type="ORF">PMYSY11_1526</name>
</gene>
<proteinExistence type="predicted"/>
<accession>A0A653E269</accession>
<dbReference type="SUPFAM" id="SSF54593">
    <property type="entry name" value="Glyoxalase/Bleomycin resistance protein/Dihydroxybiphenyl dioxygenase"/>
    <property type="match status" value="1"/>
</dbReference>
<reference evidence="1" key="1">
    <citation type="submission" date="2019-02" db="EMBL/GenBank/DDBJ databases">
        <authorList>
            <consortium name="Genoscope - CEA"/>
            <person name="William W."/>
        </authorList>
    </citation>
    <scope>NUCLEOTIDE SEQUENCE [LARGE SCALE GENOMIC DNA]</scope>
    <source>
        <strain evidence="1">YSy11</strain>
    </source>
</reference>
<evidence type="ECO:0000313" key="1">
    <source>
        <dbReference type="EMBL" id="VEV96573.1"/>
    </source>
</evidence>
<name>A0A653E269_9PSED</name>
<sequence>MIGYTTVGSNDLPKAKAFYSELLGEMGCSALMDLGRIVLFGKAQGQPMFAVCTPFNGQPATVGNGNMVALAPGSRAAVDNLYAKAMSLGAASEGEPGERMPGFYGGYVRDLEGNKLAFVHIG</sequence>
<organism evidence="1">
    <name type="scientific">Pseudomonas marincola</name>
    <dbReference type="NCBI Taxonomy" id="437900"/>
    <lineage>
        <taxon>Bacteria</taxon>
        <taxon>Pseudomonadati</taxon>
        <taxon>Pseudomonadota</taxon>
        <taxon>Gammaproteobacteria</taxon>
        <taxon>Pseudomonadales</taxon>
        <taxon>Pseudomonadaceae</taxon>
        <taxon>Pseudomonas</taxon>
    </lineage>
</organism>
<dbReference type="CDD" id="cd07262">
    <property type="entry name" value="VOC_like"/>
    <property type="match status" value="1"/>
</dbReference>
<dbReference type="AlphaFoldDB" id="A0A653E269"/>